<evidence type="ECO:0000313" key="1">
    <source>
        <dbReference type="EMBL" id="KAG7441993.1"/>
    </source>
</evidence>
<reference evidence="1" key="1">
    <citation type="submission" date="2020-11" db="EMBL/GenBank/DDBJ databases">
        <title>Adaptations for nitrogen fixation in a non-lichenized fungal sporocarp promotes dispersal by wood-feeding termites.</title>
        <authorList>
            <consortium name="DOE Joint Genome Institute"/>
            <person name="Koch R.A."/>
            <person name="Yoon G."/>
            <person name="Arayal U."/>
            <person name="Lail K."/>
            <person name="Amirebrahimi M."/>
            <person name="Labutti K."/>
            <person name="Lipzen A."/>
            <person name="Riley R."/>
            <person name="Barry K."/>
            <person name="Henrissat B."/>
            <person name="Grigoriev I.V."/>
            <person name="Herr J.R."/>
            <person name="Aime M.C."/>
        </authorList>
    </citation>
    <scope>NUCLEOTIDE SEQUENCE</scope>
    <source>
        <strain evidence="1">MCA 3950</strain>
    </source>
</reference>
<accession>A0A9P8AN66</accession>
<dbReference type="EMBL" id="MU250555">
    <property type="protein sequence ID" value="KAG7441993.1"/>
    <property type="molecule type" value="Genomic_DNA"/>
</dbReference>
<comment type="caution">
    <text evidence="1">The sequence shown here is derived from an EMBL/GenBank/DDBJ whole genome shotgun (WGS) entry which is preliminary data.</text>
</comment>
<keyword evidence="2" id="KW-1185">Reference proteome</keyword>
<dbReference type="GeneID" id="66100009"/>
<evidence type="ECO:0000313" key="2">
    <source>
        <dbReference type="Proteomes" id="UP000812287"/>
    </source>
</evidence>
<gene>
    <name evidence="1" type="ORF">BT62DRAFT_1011031</name>
</gene>
<sequence>MVHRSLGTERLGAISSKPPRETIIRKINQTEEPELRLLGSVRTAEGWRPSITIWHPITAPVRSHPKTALVYIDEQKHVSKFSAFGTFIELRLFSALENSLRKLDILKNGPFAVTLFRSLRARKAIKHAFHSKPNAQSDGHPRRYQPRSLTHYRPISSLSSIILALINRHVINPEIPWDLCTRILVR</sequence>
<name>A0A9P8AN66_9AGAR</name>
<dbReference type="RefSeq" id="XP_043035493.1">
    <property type="nucleotide sequence ID" value="XM_043177722.1"/>
</dbReference>
<proteinExistence type="predicted"/>
<organism evidence="1 2">
    <name type="scientific">Guyanagaster necrorhizus</name>
    <dbReference type="NCBI Taxonomy" id="856835"/>
    <lineage>
        <taxon>Eukaryota</taxon>
        <taxon>Fungi</taxon>
        <taxon>Dikarya</taxon>
        <taxon>Basidiomycota</taxon>
        <taxon>Agaricomycotina</taxon>
        <taxon>Agaricomycetes</taxon>
        <taxon>Agaricomycetidae</taxon>
        <taxon>Agaricales</taxon>
        <taxon>Marasmiineae</taxon>
        <taxon>Physalacriaceae</taxon>
        <taxon>Guyanagaster</taxon>
    </lineage>
</organism>
<dbReference type="Proteomes" id="UP000812287">
    <property type="component" value="Unassembled WGS sequence"/>
</dbReference>
<dbReference type="AlphaFoldDB" id="A0A9P8AN66"/>
<protein>
    <submittedName>
        <fullName evidence="1">Uncharacterized protein</fullName>
    </submittedName>
</protein>